<keyword evidence="2" id="KW-1185">Reference proteome</keyword>
<evidence type="ECO:0000313" key="1">
    <source>
        <dbReference type="EMBL" id="KAI5075182.1"/>
    </source>
</evidence>
<dbReference type="AlphaFoldDB" id="A0A9D4UWR4"/>
<dbReference type="EMBL" id="JABFUD020000009">
    <property type="protein sequence ID" value="KAI5075182.1"/>
    <property type="molecule type" value="Genomic_DNA"/>
</dbReference>
<sequence>MRPCQSLDQLLFEAPCLLGLSSSRDQLQQPSGFSSFLLGISPLPSPWLSYSSPLAFCLFMLSSPDLLCVEASSLHNSHSLFSCHCQGL</sequence>
<dbReference type="Proteomes" id="UP000886520">
    <property type="component" value="Chromosome 9"/>
</dbReference>
<comment type="caution">
    <text evidence="1">The sequence shown here is derived from an EMBL/GenBank/DDBJ whole genome shotgun (WGS) entry which is preliminary data.</text>
</comment>
<gene>
    <name evidence="1" type="ORF">GOP47_0009258</name>
</gene>
<accession>A0A9D4UWR4</accession>
<evidence type="ECO:0000313" key="2">
    <source>
        <dbReference type="Proteomes" id="UP000886520"/>
    </source>
</evidence>
<proteinExistence type="predicted"/>
<name>A0A9D4UWR4_ADICA</name>
<reference evidence="1" key="1">
    <citation type="submission" date="2021-01" db="EMBL/GenBank/DDBJ databases">
        <title>Adiantum capillus-veneris genome.</title>
        <authorList>
            <person name="Fang Y."/>
            <person name="Liao Q."/>
        </authorList>
    </citation>
    <scope>NUCLEOTIDE SEQUENCE</scope>
    <source>
        <strain evidence="1">H3</strain>
        <tissue evidence="1">Leaf</tissue>
    </source>
</reference>
<protein>
    <submittedName>
        <fullName evidence="1">Uncharacterized protein</fullName>
    </submittedName>
</protein>
<organism evidence="1 2">
    <name type="scientific">Adiantum capillus-veneris</name>
    <name type="common">Maidenhair fern</name>
    <dbReference type="NCBI Taxonomy" id="13818"/>
    <lineage>
        <taxon>Eukaryota</taxon>
        <taxon>Viridiplantae</taxon>
        <taxon>Streptophyta</taxon>
        <taxon>Embryophyta</taxon>
        <taxon>Tracheophyta</taxon>
        <taxon>Polypodiopsida</taxon>
        <taxon>Polypodiidae</taxon>
        <taxon>Polypodiales</taxon>
        <taxon>Pteridineae</taxon>
        <taxon>Pteridaceae</taxon>
        <taxon>Vittarioideae</taxon>
        <taxon>Adiantum</taxon>
    </lineage>
</organism>